<dbReference type="SUPFAM" id="SSF50978">
    <property type="entry name" value="WD40 repeat-like"/>
    <property type="match status" value="1"/>
</dbReference>
<evidence type="ECO:0000313" key="5">
    <source>
        <dbReference type="EMBL" id="KAG2485662.1"/>
    </source>
</evidence>
<keyword evidence="6" id="KW-1185">Reference proteome</keyword>
<comment type="caution">
    <text evidence="5">The sequence shown here is derived from an EMBL/GenBank/DDBJ whole genome shotgun (WGS) entry which is preliminary data.</text>
</comment>
<dbReference type="PROSITE" id="PS50294">
    <property type="entry name" value="WD_REPEATS_REGION"/>
    <property type="match status" value="2"/>
</dbReference>
<keyword evidence="1 3" id="KW-0853">WD repeat</keyword>
<feature type="repeat" description="WD" evidence="3">
    <location>
        <begin position="11"/>
        <end position="51"/>
    </location>
</feature>
<dbReference type="Proteomes" id="UP000612055">
    <property type="component" value="Unassembled WGS sequence"/>
</dbReference>
<organism evidence="5 6">
    <name type="scientific">Edaphochlamys debaryana</name>
    <dbReference type="NCBI Taxonomy" id="47281"/>
    <lineage>
        <taxon>Eukaryota</taxon>
        <taxon>Viridiplantae</taxon>
        <taxon>Chlorophyta</taxon>
        <taxon>core chlorophytes</taxon>
        <taxon>Chlorophyceae</taxon>
        <taxon>CS clade</taxon>
        <taxon>Chlamydomonadales</taxon>
        <taxon>Chlamydomonadales incertae sedis</taxon>
        <taxon>Edaphochlamys</taxon>
    </lineage>
</organism>
<dbReference type="InterPro" id="IPR015943">
    <property type="entry name" value="WD40/YVTN_repeat-like_dom_sf"/>
</dbReference>
<protein>
    <submittedName>
        <fullName evidence="5">Uncharacterized protein</fullName>
    </submittedName>
</protein>
<feature type="repeat" description="WD" evidence="3">
    <location>
        <begin position="389"/>
        <end position="430"/>
    </location>
</feature>
<name>A0A835XLT8_9CHLO</name>
<dbReference type="Pfam" id="PF00400">
    <property type="entry name" value="WD40"/>
    <property type="match status" value="3"/>
</dbReference>
<dbReference type="PANTHER" id="PTHR19854:SF1">
    <property type="entry name" value="GUANINE NUCLEOTIDE-BINDING PROTEIN SUBUNIT BETA-LIKE PROTEIN 1"/>
    <property type="match status" value="1"/>
</dbReference>
<dbReference type="PROSITE" id="PS00678">
    <property type="entry name" value="WD_REPEATS_1"/>
    <property type="match status" value="2"/>
</dbReference>
<dbReference type="InterPro" id="IPR001680">
    <property type="entry name" value="WD40_rpt"/>
</dbReference>
<dbReference type="InterPro" id="IPR036322">
    <property type="entry name" value="WD40_repeat_dom_sf"/>
</dbReference>
<sequence length="436" mass="44446">MAQPVDPVHVLRGHFGEVQAVTFLSEDYLLSGDNNGEVKLWELQGCRAEQTIRLHDANAGVMHLACLPGQGLVASQGRDGCVRLWALEEGGMLRSAAPLAEVRTESFNFCRCAVWAPGAAGAGAAAPSAGPAGGVRDVWVACAAHEASDVGVWRPGQGHRPCVTLTQQHMDPKHGMALALGLLPDGPMLGPDGAIPGPDGPRSAGPGAGTAGVPGEPRLVVAGYEDGVVCVWDLRSPARPLAEKRGHGEPVMCLDVYDTSRGSPAACGTARSGERTAHVDVVSGSAGEDICFWRLSPTAPAAPTGAASTPTPNPPGSAGGGFAPTAAFCGPGKGGGGGVALEVAKQLRLREPGCADVRVRADGKLLAAACWDGATRLYSLRGRQLLAVLKYHRAQVTCVAFSPVRQALATASRDSTVALWDVYTSASAAGGGGGAA</sequence>
<dbReference type="AlphaFoldDB" id="A0A835XLT8"/>
<evidence type="ECO:0000256" key="2">
    <source>
        <dbReference type="ARBA" id="ARBA00022737"/>
    </source>
</evidence>
<evidence type="ECO:0000256" key="4">
    <source>
        <dbReference type="SAM" id="MobiDB-lite"/>
    </source>
</evidence>
<evidence type="ECO:0000313" key="6">
    <source>
        <dbReference type="Proteomes" id="UP000612055"/>
    </source>
</evidence>
<dbReference type="Gene3D" id="2.130.10.10">
    <property type="entry name" value="YVTN repeat-like/Quinoprotein amine dehydrogenase"/>
    <property type="match status" value="2"/>
</dbReference>
<gene>
    <name evidence="5" type="ORF">HYH03_015634</name>
</gene>
<dbReference type="EMBL" id="JAEHOE010000125">
    <property type="protein sequence ID" value="KAG2485662.1"/>
    <property type="molecule type" value="Genomic_DNA"/>
</dbReference>
<dbReference type="PANTHER" id="PTHR19854">
    <property type="entry name" value="TRANSDUCIN BETA-LIKE 3"/>
    <property type="match status" value="1"/>
</dbReference>
<dbReference type="PROSITE" id="PS50082">
    <property type="entry name" value="WD_REPEATS_2"/>
    <property type="match status" value="2"/>
</dbReference>
<evidence type="ECO:0000256" key="3">
    <source>
        <dbReference type="PROSITE-ProRule" id="PRU00221"/>
    </source>
</evidence>
<dbReference type="OrthoDB" id="7668193at2759"/>
<feature type="compositionally biased region" description="Low complexity" evidence="4">
    <location>
        <begin position="189"/>
        <end position="205"/>
    </location>
</feature>
<accession>A0A835XLT8</accession>
<feature type="region of interest" description="Disordered" evidence="4">
    <location>
        <begin position="189"/>
        <end position="213"/>
    </location>
</feature>
<proteinExistence type="predicted"/>
<reference evidence="5" key="1">
    <citation type="journal article" date="2020" name="bioRxiv">
        <title>Comparative genomics of Chlamydomonas.</title>
        <authorList>
            <person name="Craig R.J."/>
            <person name="Hasan A.R."/>
            <person name="Ness R.W."/>
            <person name="Keightley P.D."/>
        </authorList>
    </citation>
    <scope>NUCLEOTIDE SEQUENCE</scope>
    <source>
        <strain evidence="5">CCAP 11/70</strain>
    </source>
</reference>
<dbReference type="SMART" id="SM00320">
    <property type="entry name" value="WD40"/>
    <property type="match status" value="6"/>
</dbReference>
<dbReference type="InterPro" id="IPR019775">
    <property type="entry name" value="WD40_repeat_CS"/>
</dbReference>
<evidence type="ECO:0000256" key="1">
    <source>
        <dbReference type="ARBA" id="ARBA00022574"/>
    </source>
</evidence>
<keyword evidence="2" id="KW-0677">Repeat</keyword>